<evidence type="ECO:0000259" key="3">
    <source>
        <dbReference type="Pfam" id="PF14403"/>
    </source>
</evidence>
<evidence type="ECO:0000256" key="1">
    <source>
        <dbReference type="SAM" id="MobiDB-lite"/>
    </source>
</evidence>
<dbReference type="InterPro" id="IPR051680">
    <property type="entry name" value="ATP-dep_Glu-Cys_Ligase-2"/>
</dbReference>
<reference evidence="4 5" key="1">
    <citation type="submission" date="2020-10" db="EMBL/GenBank/DDBJ databases">
        <title>Wide distribution of Phycisphaera-like planctomycetes from WD2101 soil group in peatlands and genome analysis of the first cultivated representative.</title>
        <authorList>
            <person name="Dedysh S.N."/>
            <person name="Beletsky A.V."/>
            <person name="Ivanova A."/>
            <person name="Kulichevskaya I.S."/>
            <person name="Suzina N.E."/>
            <person name="Philippov D.A."/>
            <person name="Rakitin A.L."/>
            <person name="Mardanov A.V."/>
            <person name="Ravin N.V."/>
        </authorList>
    </citation>
    <scope>NUCLEOTIDE SEQUENCE [LARGE SCALE GENOMIC DNA]</scope>
    <source>
        <strain evidence="4 5">M1803</strain>
    </source>
</reference>
<dbReference type="Pfam" id="PF04168">
    <property type="entry name" value="Alpha-E"/>
    <property type="match status" value="1"/>
</dbReference>
<feature type="region of interest" description="Disordered" evidence="1">
    <location>
        <begin position="1"/>
        <end position="22"/>
    </location>
</feature>
<feature type="domain" description="DUF403" evidence="2">
    <location>
        <begin position="529"/>
        <end position="852"/>
    </location>
</feature>
<sequence>MTVDVKDPPRPAPLPPPPAPGFAAGYVPRTANADEMVEADGSLRPHWRMFVSMLDDMGRAEVTRRWEQARRIIRENGITHNVYGDPNGLDRPWNLDLIPLLMPADQWRTVGQGLTQRARLLDRLLADLYGPAESIALGLLPPELVYANTGYLRPCHGIRPPKDRWLHLYAADIIRASNGQFMVLSDRTQVPSGAGYTLENRIVLSRTLPTAFRQCNVQRLAAFFMTLRQTLVNLAPANRENPRVVLLTPGPYNETYFEHAYLARYLGYTLVQGNDLTVRDGKVFLKTLSGLQRVDVIFRRVDDDYCDPLELFGGSFLGVPGLIEAVREGTVAVANALGSGVLQAPAILSFLPQLCRHFLGEELLMPSVQTWWCGDPNSLSYVLDNLSRLVVKPAYPTRGSDPEFGTEMTRDRLAQLASRIRAHPDRYVAQEQIETHNAPVLLSDQGSGPHVQSRRFVVRSYLVADGNGYDVMPGGLTRVTGSTDTLIVSLQQGGGSKDTWILSDGPVGDLTLLASASQPVELSRGGGDLPSRVADDLYWLGRYVQRAESYVRLTRAIFGRLTDPSVIESPTTIEALVHALLGRSKLGVGGKPDPSSNRRRQGAPTDRELVGEVFNAADRAGLRATIRHVHALARVLRDRISADAWRILQTIERDVADFNVNVDDDQVPTVLELLNKLMSGFLAFGGVAAESMTRGQSWRFLDMGARLERAGAIARLVNLMLVEADPAEESSLLDAVLEVADCSLTYRRRYLTQLEMPAVVDLLLADETNPRAVAFQVAAIEEHLRALPHAAAHPRQNPDLQAAMRLRGLIGLADIQSACDLNASTRPGLEKLLKDATEQLGAIADAVSQNYFSHATVSRRLIGPGEDRVG</sequence>
<feature type="domain" description="Circularly permuted ATP-grasp type 2" evidence="3">
    <location>
        <begin position="99"/>
        <end position="479"/>
    </location>
</feature>
<feature type="compositionally biased region" description="Pro residues" evidence="1">
    <location>
        <begin position="10"/>
        <end position="20"/>
    </location>
</feature>
<name>A0A7M2X109_9BACT</name>
<evidence type="ECO:0000313" key="5">
    <source>
        <dbReference type="Proteomes" id="UP000593765"/>
    </source>
</evidence>
<gene>
    <name evidence="4" type="ORF">IPV69_08750</name>
</gene>
<keyword evidence="5" id="KW-1185">Reference proteome</keyword>
<dbReference type="PANTHER" id="PTHR34595">
    <property type="entry name" value="BLR5612 PROTEIN"/>
    <property type="match status" value="1"/>
</dbReference>
<feature type="region of interest" description="Disordered" evidence="1">
    <location>
        <begin position="587"/>
        <end position="607"/>
    </location>
</feature>
<dbReference type="EMBL" id="CP063458">
    <property type="protein sequence ID" value="QOV91426.1"/>
    <property type="molecule type" value="Genomic_DNA"/>
</dbReference>
<dbReference type="SUPFAM" id="SSF56059">
    <property type="entry name" value="Glutathione synthetase ATP-binding domain-like"/>
    <property type="match status" value="1"/>
</dbReference>
<protein>
    <submittedName>
        <fullName evidence="4">Circularly permuted type 2 ATP-grasp protein</fullName>
    </submittedName>
</protein>
<dbReference type="InterPro" id="IPR007296">
    <property type="entry name" value="DUF403"/>
</dbReference>
<proteinExistence type="predicted"/>
<accession>A0A7M2X109</accession>
<evidence type="ECO:0000259" key="2">
    <source>
        <dbReference type="Pfam" id="PF04168"/>
    </source>
</evidence>
<dbReference type="AlphaFoldDB" id="A0A7M2X109"/>
<organism evidence="4 5">
    <name type="scientific">Humisphaera borealis</name>
    <dbReference type="NCBI Taxonomy" id="2807512"/>
    <lineage>
        <taxon>Bacteria</taxon>
        <taxon>Pseudomonadati</taxon>
        <taxon>Planctomycetota</taxon>
        <taxon>Phycisphaerae</taxon>
        <taxon>Tepidisphaerales</taxon>
        <taxon>Tepidisphaeraceae</taxon>
        <taxon>Humisphaera</taxon>
    </lineage>
</organism>
<dbReference type="Pfam" id="PF14403">
    <property type="entry name" value="CP_ATPgrasp_2"/>
    <property type="match status" value="1"/>
</dbReference>
<dbReference type="PANTHER" id="PTHR34595:SF2">
    <property type="entry name" value="BLR2978 PROTEIN"/>
    <property type="match status" value="1"/>
</dbReference>
<dbReference type="KEGG" id="hbs:IPV69_08750"/>
<dbReference type="Gene3D" id="3.30.1490.270">
    <property type="match status" value="1"/>
</dbReference>
<dbReference type="Proteomes" id="UP000593765">
    <property type="component" value="Chromosome"/>
</dbReference>
<dbReference type="RefSeq" id="WP_206294703.1">
    <property type="nucleotide sequence ID" value="NZ_CP063458.1"/>
</dbReference>
<dbReference type="InterPro" id="IPR025841">
    <property type="entry name" value="CP_ATPgrasp_2"/>
</dbReference>
<evidence type="ECO:0000313" key="4">
    <source>
        <dbReference type="EMBL" id="QOV91426.1"/>
    </source>
</evidence>
<dbReference type="Gene3D" id="3.40.50.11290">
    <property type="match status" value="1"/>
</dbReference>